<dbReference type="InterPro" id="IPR018687">
    <property type="entry name" value="DUF2177_membr"/>
</dbReference>
<evidence type="ECO:0000256" key="1">
    <source>
        <dbReference type="SAM" id="Phobius"/>
    </source>
</evidence>
<sequence length="138" mass="15001">METGISTYLILYVATLAVFLGIDFVWLKLVVLDIFESRIGTMMRDQPLIGVAAGFYAAFVIGILYFASAPAINGGSNYTAVFVNGAILGLLAYGTYEFTSMSVMKNWDWTMVAMDTAWGGFLSGISAVIGLWITRLVL</sequence>
<name>A0A6G7VH17_9RHOB</name>
<dbReference type="EMBL" id="CP049811">
    <property type="protein sequence ID" value="QIK39311.1"/>
    <property type="molecule type" value="Genomic_DNA"/>
</dbReference>
<protein>
    <submittedName>
        <fullName evidence="2">DUF2177 family protein</fullName>
    </submittedName>
</protein>
<keyword evidence="1" id="KW-0812">Transmembrane</keyword>
<evidence type="ECO:0000313" key="3">
    <source>
        <dbReference type="Proteomes" id="UP000500791"/>
    </source>
</evidence>
<organism evidence="2 3">
    <name type="scientific">Pontivivens nitratireducens</name>
    <dbReference type="NCBI Taxonomy" id="2758038"/>
    <lineage>
        <taxon>Bacteria</taxon>
        <taxon>Pseudomonadati</taxon>
        <taxon>Pseudomonadota</taxon>
        <taxon>Alphaproteobacteria</taxon>
        <taxon>Rhodobacterales</taxon>
        <taxon>Paracoccaceae</taxon>
        <taxon>Pontivivens</taxon>
    </lineage>
</organism>
<feature type="transmembrane region" description="Helical" evidence="1">
    <location>
        <begin position="7"/>
        <end position="27"/>
    </location>
</feature>
<keyword evidence="1" id="KW-0472">Membrane</keyword>
<dbReference type="RefSeq" id="WP_166187272.1">
    <property type="nucleotide sequence ID" value="NZ_CP049811.1"/>
</dbReference>
<dbReference type="KEGG" id="mon:G8E03_00180"/>
<feature type="transmembrane region" description="Helical" evidence="1">
    <location>
        <begin position="116"/>
        <end position="137"/>
    </location>
</feature>
<accession>A0A6G7VH17</accession>
<dbReference type="Pfam" id="PF09945">
    <property type="entry name" value="DUF2177"/>
    <property type="match status" value="1"/>
</dbReference>
<reference evidence="2 3" key="1">
    <citation type="submission" date="2020-03" db="EMBL/GenBank/DDBJ databases">
        <title>Complete genome sequence of Monaibacterium sp. ALG8 with diverse plasmids.</title>
        <authorList>
            <person name="Sun C."/>
        </authorList>
    </citation>
    <scope>NUCLEOTIDE SEQUENCE [LARGE SCALE GENOMIC DNA]</scope>
    <source>
        <strain evidence="2 3">ALG8</strain>
    </source>
</reference>
<keyword evidence="3" id="KW-1185">Reference proteome</keyword>
<dbReference type="Proteomes" id="UP000500791">
    <property type="component" value="Chromosome"/>
</dbReference>
<proteinExistence type="predicted"/>
<gene>
    <name evidence="2" type="ORF">G8E03_00180</name>
</gene>
<keyword evidence="1" id="KW-1133">Transmembrane helix</keyword>
<feature type="transmembrane region" description="Helical" evidence="1">
    <location>
        <begin position="78"/>
        <end position="96"/>
    </location>
</feature>
<evidence type="ECO:0000313" key="2">
    <source>
        <dbReference type="EMBL" id="QIK39311.1"/>
    </source>
</evidence>
<feature type="transmembrane region" description="Helical" evidence="1">
    <location>
        <begin position="47"/>
        <end position="66"/>
    </location>
</feature>
<dbReference type="AlphaFoldDB" id="A0A6G7VH17"/>